<gene>
    <name evidence="3" type="primary">LOC100752877</name>
</gene>
<proteinExistence type="predicted"/>
<dbReference type="PANTHER" id="PTHR18820">
    <property type="entry name" value="LEG1"/>
    <property type="match status" value="1"/>
</dbReference>
<keyword evidence="1" id="KW-0812">Transmembrane</keyword>
<keyword evidence="1" id="KW-0472">Membrane</keyword>
<evidence type="ECO:0000256" key="1">
    <source>
        <dbReference type="SAM" id="Phobius"/>
    </source>
</evidence>
<dbReference type="Pfam" id="PF05612">
    <property type="entry name" value="Leg1"/>
    <property type="match status" value="1"/>
</dbReference>
<evidence type="ECO:0000313" key="3">
    <source>
        <dbReference type="RefSeq" id="XP_035309792.1"/>
    </source>
</evidence>
<dbReference type="KEGG" id="cge:100752877"/>
<dbReference type="GeneID" id="100752877"/>
<evidence type="ECO:0000313" key="2">
    <source>
        <dbReference type="Proteomes" id="UP001108280"/>
    </source>
</evidence>
<dbReference type="InterPro" id="IPR008499">
    <property type="entry name" value="Leg1"/>
</dbReference>
<feature type="transmembrane region" description="Helical" evidence="1">
    <location>
        <begin position="6"/>
        <end position="25"/>
    </location>
</feature>
<keyword evidence="1" id="KW-1133">Transmembrane helix</keyword>
<organism evidence="2 3">
    <name type="scientific">Cricetulus griseus</name>
    <name type="common">Chinese hamster</name>
    <name type="synonym">Cricetulus barabensis griseus</name>
    <dbReference type="NCBI Taxonomy" id="10029"/>
    <lineage>
        <taxon>Eukaryota</taxon>
        <taxon>Metazoa</taxon>
        <taxon>Chordata</taxon>
        <taxon>Craniata</taxon>
        <taxon>Vertebrata</taxon>
        <taxon>Euteleostomi</taxon>
        <taxon>Mammalia</taxon>
        <taxon>Eutheria</taxon>
        <taxon>Euarchontoglires</taxon>
        <taxon>Glires</taxon>
        <taxon>Rodentia</taxon>
        <taxon>Myomorpha</taxon>
        <taxon>Muroidea</taxon>
        <taxon>Cricetidae</taxon>
        <taxon>Cricetinae</taxon>
        <taxon>Cricetulus</taxon>
    </lineage>
</organism>
<dbReference type="RefSeq" id="XP_035293672.1">
    <property type="nucleotide sequence ID" value="XM_035437781.1"/>
</dbReference>
<protein>
    <submittedName>
        <fullName evidence="3">Protein LEG1 homolog</fullName>
    </submittedName>
</protein>
<dbReference type="Proteomes" id="UP001108280">
    <property type="component" value="Unplaced"/>
</dbReference>
<dbReference type="OrthoDB" id="17046at2759"/>
<keyword evidence="2" id="KW-1185">Reference proteome</keyword>
<sequence>MTFGSTWVYVLVGCICGSLVGASNLRAYYPPLWKESPGQLSEYRIEDGKYNINPWNYSERLGLYKILVKQTVRYFEKFAPGNEQNVLWGLAAFYGWQYHTGRLADPTHRTDCGYASGDHLCISVDSWWGDLNYFLSVIPFLAAIDSGVMELSSDITLQLPSKDQEKFCYDVSSCHSSFPEAMKVWNKLYQHMKLPSSTFDDLVKDVWEAHLSSLIGNFLSRSKYYSKLEADFQRDWALFVEYLTALRFPTTLMKVSEFVKGMPQRILVDEDTAFFIRDFTTFQNIVLHVLSFLHKMHEYTGLSEQLTVSNSSNPRLCAGNDSCCEFMITVVSGPEDTVLIWAFQTSDFFHLYIPSSSMALVPWGGGIDNNLWQSIRLTSLCFDQL</sequence>
<dbReference type="GO" id="GO:0005615">
    <property type="term" value="C:extracellular space"/>
    <property type="evidence" value="ECO:0007669"/>
    <property type="project" value="TreeGrafter"/>
</dbReference>
<name>A0A9J7KD12_CRIGR</name>
<dbReference type="RefSeq" id="XP_035309792.1">
    <property type="nucleotide sequence ID" value="XM_035453901.1"/>
</dbReference>
<accession>A0A9J7KD12</accession>
<dbReference type="AlphaFoldDB" id="A0A9J7KD12"/>
<reference evidence="3" key="1">
    <citation type="submission" date="2025-08" db="UniProtKB">
        <authorList>
            <consortium name="RefSeq"/>
        </authorList>
    </citation>
    <scope>IDENTIFICATION</scope>
    <source>
        <strain evidence="3">17A/GY</strain>
        <tissue evidence="3">Liver</tissue>
    </source>
</reference>
<dbReference type="PANTHER" id="PTHR18820:SF2">
    <property type="entry name" value="PROTEIN LEG1 HOMOLOG"/>
    <property type="match status" value="1"/>
</dbReference>